<evidence type="ECO:0000313" key="13">
    <source>
        <dbReference type="EMBL" id="CAL4061089.1"/>
    </source>
</evidence>
<dbReference type="PROSITE" id="PS50262">
    <property type="entry name" value="G_PROTEIN_RECEP_F1_2"/>
    <property type="match status" value="1"/>
</dbReference>
<dbReference type="PANTHER" id="PTHR24238:SF73">
    <property type="entry name" value="RYAMIDE RECEPTOR"/>
    <property type="match status" value="1"/>
</dbReference>
<evidence type="ECO:0000256" key="9">
    <source>
        <dbReference type="ARBA" id="ARBA00023224"/>
    </source>
</evidence>
<reference evidence="13 14" key="1">
    <citation type="submission" date="2024-05" db="EMBL/GenBank/DDBJ databases">
        <authorList>
            <person name="Wallberg A."/>
        </authorList>
    </citation>
    <scope>NUCLEOTIDE SEQUENCE [LARGE SCALE GENOMIC DNA]</scope>
</reference>
<feature type="non-terminal residue" evidence="13">
    <location>
        <position position="309"/>
    </location>
</feature>
<feature type="transmembrane region" description="Helical" evidence="11">
    <location>
        <begin position="112"/>
        <end position="137"/>
    </location>
</feature>
<evidence type="ECO:0000256" key="4">
    <source>
        <dbReference type="ARBA" id="ARBA00022692"/>
    </source>
</evidence>
<keyword evidence="3" id="KW-1003">Cell membrane</keyword>
<sequence length="309" mass="35519">MADFREYRVQRLYDLSPEAANTSLEIIQDCLLGHAFLPDITEHLSYACDFCNSSDVVRLWEEGLCNFPPSVTYDTIVYIFYILIFVFAMIGNTLIIYVVCTNFKMRTVTNYFIANLAAGDLSMALFCVPFSFFSTLILKYWPFGVIMCITVNYLQAVSVFVSAYSLVAISFDRYRAIVSPLRPRMSRFHAKVIILVIWILSVLTTLPVAIFSVLIQPPENFYEEFNRWVCTEDWGMSPVMQEVRAAYSLTLMLLQYLLPLVVLFFTYGRIGLVVWAKRMQIGETPARLDKIERSKVKILALSFIVVLAY</sequence>
<keyword evidence="14" id="KW-1185">Reference proteome</keyword>
<keyword evidence="8 10" id="KW-0675">Receptor</keyword>
<dbReference type="SUPFAM" id="SSF81321">
    <property type="entry name" value="Family A G protein-coupled receptor-like"/>
    <property type="match status" value="1"/>
</dbReference>
<dbReference type="PANTHER" id="PTHR24238">
    <property type="entry name" value="G-PROTEIN COUPLED RECEPTOR"/>
    <property type="match status" value="1"/>
</dbReference>
<evidence type="ECO:0000256" key="2">
    <source>
        <dbReference type="ARBA" id="ARBA00010663"/>
    </source>
</evidence>
<evidence type="ECO:0000256" key="11">
    <source>
        <dbReference type="SAM" id="Phobius"/>
    </source>
</evidence>
<dbReference type="GO" id="GO:0005886">
    <property type="term" value="C:plasma membrane"/>
    <property type="evidence" value="ECO:0007669"/>
    <property type="project" value="UniProtKB-SubCell"/>
</dbReference>
<dbReference type="InterPro" id="IPR000611">
    <property type="entry name" value="NPY_rcpt"/>
</dbReference>
<feature type="transmembrane region" description="Helical" evidence="11">
    <location>
        <begin position="143"/>
        <end position="171"/>
    </location>
</feature>
<feature type="transmembrane region" description="Helical" evidence="11">
    <location>
        <begin position="245"/>
        <end position="268"/>
    </location>
</feature>
<keyword evidence="5 11" id="KW-1133">Transmembrane helix</keyword>
<feature type="transmembrane region" description="Helical" evidence="11">
    <location>
        <begin position="192"/>
        <end position="215"/>
    </location>
</feature>
<dbReference type="Gene3D" id="1.20.1070.10">
    <property type="entry name" value="Rhodopsin 7-helix transmembrane proteins"/>
    <property type="match status" value="1"/>
</dbReference>
<dbReference type="PRINTS" id="PR00237">
    <property type="entry name" value="GPCRRHODOPSN"/>
</dbReference>
<dbReference type="InterPro" id="IPR000276">
    <property type="entry name" value="GPCR_Rhodpsn"/>
</dbReference>
<keyword evidence="7 11" id="KW-0472">Membrane</keyword>
<keyword evidence="9 10" id="KW-0807">Transducer</keyword>
<comment type="subcellular location">
    <subcellularLocation>
        <location evidence="1">Cell membrane</location>
        <topology evidence="1">Multi-pass membrane protein</topology>
    </subcellularLocation>
</comment>
<dbReference type="Proteomes" id="UP001497623">
    <property type="component" value="Unassembled WGS sequence"/>
</dbReference>
<evidence type="ECO:0000313" key="14">
    <source>
        <dbReference type="Proteomes" id="UP001497623"/>
    </source>
</evidence>
<dbReference type="InterPro" id="IPR017452">
    <property type="entry name" value="GPCR_Rhodpsn_7TM"/>
</dbReference>
<dbReference type="Pfam" id="PF00001">
    <property type="entry name" value="7tm_1"/>
    <property type="match status" value="1"/>
</dbReference>
<name>A0AAV2PL10_MEGNR</name>
<organism evidence="13 14">
    <name type="scientific">Meganyctiphanes norvegica</name>
    <name type="common">Northern krill</name>
    <name type="synonym">Thysanopoda norvegica</name>
    <dbReference type="NCBI Taxonomy" id="48144"/>
    <lineage>
        <taxon>Eukaryota</taxon>
        <taxon>Metazoa</taxon>
        <taxon>Ecdysozoa</taxon>
        <taxon>Arthropoda</taxon>
        <taxon>Crustacea</taxon>
        <taxon>Multicrustacea</taxon>
        <taxon>Malacostraca</taxon>
        <taxon>Eumalacostraca</taxon>
        <taxon>Eucarida</taxon>
        <taxon>Euphausiacea</taxon>
        <taxon>Euphausiidae</taxon>
        <taxon>Meganyctiphanes</taxon>
    </lineage>
</organism>
<feature type="domain" description="G-protein coupled receptors family 1 profile" evidence="12">
    <location>
        <begin position="91"/>
        <end position="309"/>
    </location>
</feature>
<gene>
    <name evidence="13" type="ORF">MNOR_LOCUS1839</name>
</gene>
<evidence type="ECO:0000256" key="8">
    <source>
        <dbReference type="ARBA" id="ARBA00023170"/>
    </source>
</evidence>
<dbReference type="PRINTS" id="PR01012">
    <property type="entry name" value="NRPEPTIDEYR"/>
</dbReference>
<feature type="transmembrane region" description="Helical" evidence="11">
    <location>
        <begin position="76"/>
        <end position="100"/>
    </location>
</feature>
<accession>A0AAV2PL10</accession>
<comment type="caution">
    <text evidence="13">The sequence shown here is derived from an EMBL/GenBank/DDBJ whole genome shotgun (WGS) entry which is preliminary data.</text>
</comment>
<comment type="similarity">
    <text evidence="2 10">Belongs to the G-protein coupled receptor 1 family.</text>
</comment>
<keyword evidence="4 10" id="KW-0812">Transmembrane</keyword>
<dbReference type="GO" id="GO:0004983">
    <property type="term" value="F:neuropeptide Y receptor activity"/>
    <property type="evidence" value="ECO:0007669"/>
    <property type="project" value="InterPro"/>
</dbReference>
<dbReference type="AlphaFoldDB" id="A0AAV2PL10"/>
<evidence type="ECO:0000256" key="1">
    <source>
        <dbReference type="ARBA" id="ARBA00004651"/>
    </source>
</evidence>
<evidence type="ECO:0000256" key="10">
    <source>
        <dbReference type="RuleBase" id="RU000688"/>
    </source>
</evidence>
<protein>
    <recommendedName>
        <fullName evidence="12">G-protein coupled receptors family 1 profile domain-containing protein</fullName>
    </recommendedName>
</protein>
<dbReference type="PROSITE" id="PS00237">
    <property type="entry name" value="G_PROTEIN_RECEP_F1_1"/>
    <property type="match status" value="1"/>
</dbReference>
<proteinExistence type="inferred from homology"/>
<dbReference type="EMBL" id="CAXKWB010000523">
    <property type="protein sequence ID" value="CAL4061089.1"/>
    <property type="molecule type" value="Genomic_DNA"/>
</dbReference>
<evidence type="ECO:0000256" key="3">
    <source>
        <dbReference type="ARBA" id="ARBA00022475"/>
    </source>
</evidence>
<evidence type="ECO:0000256" key="6">
    <source>
        <dbReference type="ARBA" id="ARBA00023040"/>
    </source>
</evidence>
<evidence type="ECO:0000256" key="5">
    <source>
        <dbReference type="ARBA" id="ARBA00022989"/>
    </source>
</evidence>
<evidence type="ECO:0000256" key="7">
    <source>
        <dbReference type="ARBA" id="ARBA00023136"/>
    </source>
</evidence>
<evidence type="ECO:0000259" key="12">
    <source>
        <dbReference type="PROSITE" id="PS50262"/>
    </source>
</evidence>
<keyword evidence="6 10" id="KW-0297">G-protein coupled receptor</keyword>